<evidence type="ECO:0000256" key="3">
    <source>
        <dbReference type="ARBA" id="ARBA00022490"/>
    </source>
</evidence>
<dbReference type="GO" id="GO:1990112">
    <property type="term" value="C:RQC complex"/>
    <property type="evidence" value="ECO:0007669"/>
    <property type="project" value="TreeGrafter"/>
</dbReference>
<keyword evidence="3" id="KW-0963">Cytoplasm</keyword>
<evidence type="ECO:0000256" key="6">
    <source>
        <dbReference type="SAM" id="MobiDB-lite"/>
    </source>
</evidence>
<reference evidence="10" key="1">
    <citation type="journal article" date="2018" name="Nat. Microbiol.">
        <title>Leveraging single-cell genomics to expand the fungal tree of life.</title>
        <authorList>
            <person name="Ahrendt S.R."/>
            <person name="Quandt C.A."/>
            <person name="Ciobanu D."/>
            <person name="Clum A."/>
            <person name="Salamov A."/>
            <person name="Andreopoulos B."/>
            <person name="Cheng J.F."/>
            <person name="Woyke T."/>
            <person name="Pelin A."/>
            <person name="Henrissat B."/>
            <person name="Reynolds N.K."/>
            <person name="Benny G.L."/>
            <person name="Smith M.E."/>
            <person name="James T.Y."/>
            <person name="Grigoriev I.V."/>
        </authorList>
    </citation>
    <scope>NUCLEOTIDE SEQUENCE [LARGE SCALE GENOMIC DNA]</scope>
    <source>
        <strain evidence="10">ATCC 52028</strain>
    </source>
</reference>
<feature type="domain" description="NFACT RNA-binding" evidence="7">
    <location>
        <begin position="425"/>
        <end position="528"/>
    </location>
</feature>
<feature type="region of interest" description="Disordered" evidence="6">
    <location>
        <begin position="620"/>
        <end position="666"/>
    </location>
</feature>
<evidence type="ECO:0000256" key="2">
    <source>
        <dbReference type="ARBA" id="ARBA00008318"/>
    </source>
</evidence>
<dbReference type="FunFam" id="2.30.310.10:FF:000003">
    <property type="entry name" value="Zinc knuckle domain containing protein"/>
    <property type="match status" value="1"/>
</dbReference>
<dbReference type="GO" id="GO:0005737">
    <property type="term" value="C:cytoplasm"/>
    <property type="evidence" value="ECO:0007669"/>
    <property type="project" value="UniProtKB-SubCell"/>
</dbReference>
<name>A0A4P9XET6_9FUNG</name>
<evidence type="ECO:0000256" key="1">
    <source>
        <dbReference type="ARBA" id="ARBA00004496"/>
    </source>
</evidence>
<feature type="compositionally biased region" description="Basic and acidic residues" evidence="6">
    <location>
        <begin position="650"/>
        <end position="666"/>
    </location>
</feature>
<dbReference type="GO" id="GO:0072344">
    <property type="term" value="P:rescue of stalled ribosome"/>
    <property type="evidence" value="ECO:0007669"/>
    <property type="project" value="TreeGrafter"/>
</dbReference>
<dbReference type="PANTHER" id="PTHR15239">
    <property type="entry name" value="NUCLEAR EXPORT MEDIATOR FACTOR NEMF"/>
    <property type="match status" value="1"/>
</dbReference>
<dbReference type="InterPro" id="IPR051608">
    <property type="entry name" value="RQC_Subunit_NEMF"/>
</dbReference>
<dbReference type="EMBL" id="ML014114">
    <property type="protein sequence ID" value="RKP04085.1"/>
    <property type="molecule type" value="Genomic_DNA"/>
</dbReference>
<dbReference type="Gene3D" id="2.30.310.10">
    <property type="entry name" value="ibrinogen binding protein from staphylococcus aureus domain"/>
    <property type="match status" value="1"/>
</dbReference>
<protein>
    <recommendedName>
        <fullName evidence="5">Ribosome quality control complex subunit 2</fullName>
    </recommendedName>
</protein>
<dbReference type="Proteomes" id="UP000274922">
    <property type="component" value="Unassembled WGS sequence"/>
</dbReference>
<proteinExistence type="inferred from homology"/>
<organism evidence="9 10">
    <name type="scientific">Caulochytrium protostelioides</name>
    <dbReference type="NCBI Taxonomy" id="1555241"/>
    <lineage>
        <taxon>Eukaryota</taxon>
        <taxon>Fungi</taxon>
        <taxon>Fungi incertae sedis</taxon>
        <taxon>Chytridiomycota</taxon>
        <taxon>Chytridiomycota incertae sedis</taxon>
        <taxon>Chytridiomycetes</taxon>
        <taxon>Caulochytriales</taxon>
        <taxon>Caulochytriaceae</taxon>
        <taxon>Caulochytrium</taxon>
    </lineage>
</organism>
<keyword evidence="4" id="KW-0175">Coiled coil</keyword>
<dbReference type="STRING" id="1555241.A0A4P9XET6"/>
<feature type="domain" description="NFACT protein C-terminal" evidence="8">
    <location>
        <begin position="573"/>
        <end position="645"/>
    </location>
</feature>
<accession>A0A4P9XET6</accession>
<dbReference type="PANTHER" id="PTHR15239:SF6">
    <property type="entry name" value="RIBOSOME QUALITY CONTROL COMPLEX SUBUNIT NEMF"/>
    <property type="match status" value="1"/>
</dbReference>
<dbReference type="OrthoDB" id="207084at2759"/>
<sequence length="693" mass="75706">MKSRFATADVCALVPELQDLVGLRLSNLYDVGPKTFLFKFAAADVKRMLLVENGLRVHQTAFARETQEMPSGFNAKLRKHLRTQRLTGVRQHGLDRIILFEFGTYYELVVELFGVGNIILLDRQTRKILTCFHQVHPRRPDLRPILGADPNDPATAAAVAAAQAATLAAKPADVPAPAIVDAGHVYHLNSETPAPPTYEDVLAVFDAFVPDAVLVQTKKRGRQAKVKATKAPTIQRPFPCFSDALDYYYARIEAQKRVEQQEAAQSAFEKRLAAIRASHERHVQALDAASQSHEVSARAIEANADVIEQIATHIHHLMEQGVSWTDIDAWVKAQQVQGNPFALMVKGANTITDVVVDIVINESVLANAGRYYANRKTAEAKGAKTRQFAEQAIKTGERKLLNDAKFRVAAGPAVTRVRKAYWFEKFRWFLSSENYLVVAATSDQMVETLLAKHLEPDDVLVTADTRGAGVVVVKNPWGRGNAVASAMALVSSDAWDGRHVVSGYWAPALAVHKTAANGEPLGYGQYRIVEAAKQWIPPTPLVFGCGFLFGPARADLHLTERRLWLRSGADAAGAVDDEDEIEFALPVCAPWSAVRNYAFRVQLGPGSLKKGKASKAVVHRLTGPVQPKPRPGDDAAAGKAKPSKAKAGGKGKDAAKRGPPPAEHEMLAMRLIEQVPDAALMEQMLSKVQLQGK</sequence>
<evidence type="ECO:0000259" key="8">
    <source>
        <dbReference type="Pfam" id="PF11923"/>
    </source>
</evidence>
<evidence type="ECO:0000256" key="4">
    <source>
        <dbReference type="ARBA" id="ARBA00023054"/>
    </source>
</evidence>
<dbReference type="GO" id="GO:0000049">
    <property type="term" value="F:tRNA binding"/>
    <property type="evidence" value="ECO:0007669"/>
    <property type="project" value="TreeGrafter"/>
</dbReference>
<evidence type="ECO:0000313" key="9">
    <source>
        <dbReference type="EMBL" id="RKP04085.1"/>
    </source>
</evidence>
<comment type="similarity">
    <text evidence="2">Belongs to the NEMF family.</text>
</comment>
<dbReference type="GO" id="GO:0043023">
    <property type="term" value="F:ribosomal large subunit binding"/>
    <property type="evidence" value="ECO:0007669"/>
    <property type="project" value="TreeGrafter"/>
</dbReference>
<gene>
    <name evidence="9" type="ORF">CXG81DRAFT_8721</name>
</gene>
<comment type="subcellular location">
    <subcellularLocation>
        <location evidence="1">Cytoplasm</location>
    </subcellularLocation>
</comment>
<dbReference type="Pfam" id="PF05833">
    <property type="entry name" value="NFACT_N"/>
    <property type="match status" value="2"/>
</dbReference>
<dbReference type="InterPro" id="IPR021846">
    <property type="entry name" value="NFACT-C"/>
</dbReference>
<dbReference type="InterPro" id="IPR008532">
    <property type="entry name" value="NFACT_RNA-bd"/>
</dbReference>
<evidence type="ECO:0000259" key="7">
    <source>
        <dbReference type="Pfam" id="PF05670"/>
    </source>
</evidence>
<dbReference type="GO" id="GO:1990116">
    <property type="term" value="P:ribosome-associated ubiquitin-dependent protein catabolic process"/>
    <property type="evidence" value="ECO:0007669"/>
    <property type="project" value="TreeGrafter"/>
</dbReference>
<evidence type="ECO:0000313" key="10">
    <source>
        <dbReference type="Proteomes" id="UP000274922"/>
    </source>
</evidence>
<keyword evidence="10" id="KW-1185">Reference proteome</keyword>
<evidence type="ECO:0000256" key="5">
    <source>
        <dbReference type="ARBA" id="ARBA00070414"/>
    </source>
</evidence>
<dbReference type="Pfam" id="PF05670">
    <property type="entry name" value="NFACT-R_1"/>
    <property type="match status" value="1"/>
</dbReference>
<dbReference type="Pfam" id="PF11923">
    <property type="entry name" value="NFACT-C"/>
    <property type="match status" value="1"/>
</dbReference>
<dbReference type="AlphaFoldDB" id="A0A4P9XET6"/>